<dbReference type="AlphaFoldDB" id="A0AAV7U433"/>
<protein>
    <submittedName>
        <fullName evidence="2">Uncharacterized protein</fullName>
    </submittedName>
</protein>
<evidence type="ECO:0000256" key="1">
    <source>
        <dbReference type="SAM" id="MobiDB-lite"/>
    </source>
</evidence>
<evidence type="ECO:0000313" key="3">
    <source>
        <dbReference type="Proteomes" id="UP001066276"/>
    </source>
</evidence>
<keyword evidence="3" id="KW-1185">Reference proteome</keyword>
<accession>A0AAV7U433</accession>
<organism evidence="2 3">
    <name type="scientific">Pleurodeles waltl</name>
    <name type="common">Iberian ribbed newt</name>
    <dbReference type="NCBI Taxonomy" id="8319"/>
    <lineage>
        <taxon>Eukaryota</taxon>
        <taxon>Metazoa</taxon>
        <taxon>Chordata</taxon>
        <taxon>Craniata</taxon>
        <taxon>Vertebrata</taxon>
        <taxon>Euteleostomi</taxon>
        <taxon>Amphibia</taxon>
        <taxon>Batrachia</taxon>
        <taxon>Caudata</taxon>
        <taxon>Salamandroidea</taxon>
        <taxon>Salamandridae</taxon>
        <taxon>Pleurodelinae</taxon>
        <taxon>Pleurodeles</taxon>
    </lineage>
</organism>
<feature type="non-terminal residue" evidence="2">
    <location>
        <position position="1"/>
    </location>
</feature>
<feature type="region of interest" description="Disordered" evidence="1">
    <location>
        <begin position="85"/>
        <end position="108"/>
    </location>
</feature>
<name>A0AAV7U433_PLEWA</name>
<comment type="caution">
    <text evidence="2">The sequence shown here is derived from an EMBL/GenBank/DDBJ whole genome shotgun (WGS) entry which is preliminary data.</text>
</comment>
<reference evidence="2" key="1">
    <citation type="journal article" date="2022" name="bioRxiv">
        <title>Sequencing and chromosome-scale assembly of the giantPleurodeles waltlgenome.</title>
        <authorList>
            <person name="Brown T."/>
            <person name="Elewa A."/>
            <person name="Iarovenko S."/>
            <person name="Subramanian E."/>
            <person name="Araus A.J."/>
            <person name="Petzold A."/>
            <person name="Susuki M."/>
            <person name="Suzuki K.-i.T."/>
            <person name="Hayashi T."/>
            <person name="Toyoda A."/>
            <person name="Oliveira C."/>
            <person name="Osipova E."/>
            <person name="Leigh N.D."/>
            <person name="Simon A."/>
            <person name="Yun M.H."/>
        </authorList>
    </citation>
    <scope>NUCLEOTIDE SEQUENCE</scope>
    <source>
        <strain evidence="2">20211129_DDA</strain>
        <tissue evidence="2">Liver</tissue>
    </source>
</reference>
<sequence length="108" mass="12739">DEPIEDSAFNARASWYQEVIDGTMHHREIYKNERSRWYHVPLRDLQEREKMTYHAPLRDLEEQDKWGPRLGRVAPPLVPYARPGLLMTPRPRYSQPGIMERPLALGST</sequence>
<dbReference type="EMBL" id="JANPWB010000005">
    <property type="protein sequence ID" value="KAJ1183436.1"/>
    <property type="molecule type" value="Genomic_DNA"/>
</dbReference>
<evidence type="ECO:0000313" key="2">
    <source>
        <dbReference type="EMBL" id="KAJ1183436.1"/>
    </source>
</evidence>
<proteinExistence type="predicted"/>
<dbReference type="Proteomes" id="UP001066276">
    <property type="component" value="Chromosome 3_1"/>
</dbReference>
<gene>
    <name evidence="2" type="ORF">NDU88_000258</name>
</gene>
<feature type="non-terminal residue" evidence="2">
    <location>
        <position position="108"/>
    </location>
</feature>